<organism evidence="1 2">
    <name type="scientific">Blastopirellula marina</name>
    <dbReference type="NCBI Taxonomy" id="124"/>
    <lineage>
        <taxon>Bacteria</taxon>
        <taxon>Pseudomonadati</taxon>
        <taxon>Planctomycetota</taxon>
        <taxon>Planctomycetia</taxon>
        <taxon>Pirellulales</taxon>
        <taxon>Pirellulaceae</taxon>
        <taxon>Blastopirellula</taxon>
    </lineage>
</organism>
<reference evidence="1 2" key="1">
    <citation type="submission" date="2018-02" db="EMBL/GenBank/DDBJ databases">
        <title>Comparative genomes isolates from brazilian mangrove.</title>
        <authorList>
            <person name="Araujo J.E."/>
            <person name="Taketani R.G."/>
            <person name="Silva M.C.P."/>
            <person name="Loureco M.V."/>
            <person name="Andreote F.D."/>
        </authorList>
    </citation>
    <scope>NUCLEOTIDE SEQUENCE [LARGE SCALE GENOMIC DNA]</scope>
    <source>
        <strain evidence="1 2">Hex-1 MGV</strain>
    </source>
</reference>
<dbReference type="OrthoDB" id="215598at2"/>
<gene>
    <name evidence="1" type="ORF">C5Y83_28000</name>
</gene>
<comment type="caution">
    <text evidence="1">The sequence shown here is derived from an EMBL/GenBank/DDBJ whole genome shotgun (WGS) entry which is preliminary data.</text>
</comment>
<accession>A0A2S8F8H9</accession>
<dbReference type="AlphaFoldDB" id="A0A2S8F8H9"/>
<dbReference type="Proteomes" id="UP000238322">
    <property type="component" value="Unassembled WGS sequence"/>
</dbReference>
<evidence type="ECO:0000313" key="1">
    <source>
        <dbReference type="EMBL" id="PQO28457.1"/>
    </source>
</evidence>
<proteinExistence type="predicted"/>
<dbReference type="EMBL" id="PUHY01000016">
    <property type="protein sequence ID" value="PQO28457.1"/>
    <property type="molecule type" value="Genomic_DNA"/>
</dbReference>
<evidence type="ECO:0000313" key="2">
    <source>
        <dbReference type="Proteomes" id="UP000238322"/>
    </source>
</evidence>
<name>A0A2S8F8H9_9BACT</name>
<sequence>MWPIIPSKSNEGRDARFVEFDKETYRRRRIVEHWIGWLNECRRILTRFEKRARDFLGMLNWAFNQPYFKTMVKIEFSESAYNFLMSVV</sequence>
<protein>
    <submittedName>
        <fullName evidence="1">Uncharacterized protein</fullName>
    </submittedName>
</protein>